<dbReference type="GO" id="GO:0005737">
    <property type="term" value="C:cytoplasm"/>
    <property type="evidence" value="ECO:0007669"/>
    <property type="project" value="UniProtKB-SubCell"/>
</dbReference>
<dbReference type="InterPro" id="IPR029460">
    <property type="entry name" value="DNAPol_HHH"/>
</dbReference>
<dbReference type="PANTHER" id="PTHR32294">
    <property type="entry name" value="DNA POLYMERASE III SUBUNIT ALPHA"/>
    <property type="match status" value="1"/>
</dbReference>
<protein>
    <recommendedName>
        <fullName evidence="4 13">Error-prone DNA polymerase</fullName>
        <ecNumber evidence="3 13">2.7.7.7</ecNumber>
    </recommendedName>
</protein>
<evidence type="ECO:0000256" key="9">
    <source>
        <dbReference type="ARBA" id="ARBA00022763"/>
    </source>
</evidence>
<evidence type="ECO:0000259" key="14">
    <source>
        <dbReference type="SMART" id="SM00481"/>
    </source>
</evidence>
<keyword evidence="8 13" id="KW-0235">DNA replication</keyword>
<dbReference type="Pfam" id="PF07733">
    <property type="entry name" value="DNA_pol3_alpha"/>
    <property type="match status" value="1"/>
</dbReference>
<keyword evidence="6 13" id="KW-0808">Transferase</keyword>
<dbReference type="NCBIfam" id="TIGR00594">
    <property type="entry name" value="polc"/>
    <property type="match status" value="1"/>
</dbReference>
<evidence type="ECO:0000256" key="4">
    <source>
        <dbReference type="ARBA" id="ARBA00017273"/>
    </source>
</evidence>
<dbReference type="SUPFAM" id="SSF89550">
    <property type="entry name" value="PHP domain-like"/>
    <property type="match status" value="1"/>
</dbReference>
<feature type="domain" description="Polymerase/histidinol phosphatase N-terminal" evidence="14">
    <location>
        <begin position="4"/>
        <end position="73"/>
    </location>
</feature>
<dbReference type="CDD" id="cd04485">
    <property type="entry name" value="DnaE_OBF"/>
    <property type="match status" value="1"/>
</dbReference>
<dbReference type="Gene3D" id="3.20.20.140">
    <property type="entry name" value="Metal-dependent hydrolases"/>
    <property type="match status" value="1"/>
</dbReference>
<dbReference type="GO" id="GO:0003887">
    <property type="term" value="F:DNA-directed DNA polymerase activity"/>
    <property type="evidence" value="ECO:0007669"/>
    <property type="project" value="UniProtKB-UniRule"/>
</dbReference>
<dbReference type="Pfam" id="PF14579">
    <property type="entry name" value="HHH_6"/>
    <property type="match status" value="1"/>
</dbReference>
<keyword evidence="7 13" id="KW-0548">Nucleotidyltransferase</keyword>
<dbReference type="Pfam" id="PF02811">
    <property type="entry name" value="PHP"/>
    <property type="match status" value="1"/>
</dbReference>
<dbReference type="InterPro" id="IPR004805">
    <property type="entry name" value="DnaE2/DnaE/PolC"/>
</dbReference>
<dbReference type="NCBIfam" id="NF004225">
    <property type="entry name" value="PRK05672.1"/>
    <property type="match status" value="1"/>
</dbReference>
<keyword evidence="16" id="KW-1185">Reference proteome</keyword>
<evidence type="ECO:0000256" key="3">
    <source>
        <dbReference type="ARBA" id="ARBA00012417"/>
    </source>
</evidence>
<dbReference type="SMART" id="SM00481">
    <property type="entry name" value="POLIIIAc"/>
    <property type="match status" value="1"/>
</dbReference>
<dbReference type="InterPro" id="IPR023073">
    <property type="entry name" value="DnaE2"/>
</dbReference>
<dbReference type="GO" id="GO:0008408">
    <property type="term" value="F:3'-5' exonuclease activity"/>
    <property type="evidence" value="ECO:0007669"/>
    <property type="project" value="InterPro"/>
</dbReference>
<comment type="similarity">
    <text evidence="2 13">Belongs to the DNA polymerase type-C family. DnaE2 subfamily.</text>
</comment>
<evidence type="ECO:0000256" key="1">
    <source>
        <dbReference type="ARBA" id="ARBA00004496"/>
    </source>
</evidence>
<evidence type="ECO:0000256" key="5">
    <source>
        <dbReference type="ARBA" id="ARBA00022490"/>
    </source>
</evidence>
<dbReference type="PANTHER" id="PTHR32294:SF4">
    <property type="entry name" value="ERROR-PRONE DNA POLYMERASE"/>
    <property type="match status" value="1"/>
</dbReference>
<dbReference type="EMBL" id="OBEB01000001">
    <property type="protein sequence ID" value="SNY44756.1"/>
    <property type="molecule type" value="Genomic_DNA"/>
</dbReference>
<evidence type="ECO:0000256" key="2">
    <source>
        <dbReference type="ARBA" id="ARBA00007391"/>
    </source>
</evidence>
<comment type="function">
    <text evidence="13">DNA polymerase involved in damage-induced mutagenesis and translesion synthesis (TLS). It is not the major replicative DNA polymerase.</text>
</comment>
<dbReference type="GO" id="GO:0006260">
    <property type="term" value="P:DNA replication"/>
    <property type="evidence" value="ECO:0007669"/>
    <property type="project" value="UniProtKB-KW"/>
</dbReference>
<evidence type="ECO:0000256" key="10">
    <source>
        <dbReference type="ARBA" id="ARBA00022932"/>
    </source>
</evidence>
<dbReference type="GO" id="GO:0003676">
    <property type="term" value="F:nucleic acid binding"/>
    <property type="evidence" value="ECO:0007669"/>
    <property type="project" value="InterPro"/>
</dbReference>
<evidence type="ECO:0000256" key="8">
    <source>
        <dbReference type="ARBA" id="ARBA00022705"/>
    </source>
</evidence>
<dbReference type="InterPro" id="IPR040982">
    <property type="entry name" value="DNA_pol3_finger"/>
</dbReference>
<dbReference type="InterPro" id="IPR004013">
    <property type="entry name" value="PHP_dom"/>
</dbReference>
<dbReference type="GO" id="GO:0006281">
    <property type="term" value="P:DNA repair"/>
    <property type="evidence" value="ECO:0007669"/>
    <property type="project" value="UniProtKB-UniRule"/>
</dbReference>
<proteinExistence type="inferred from homology"/>
<accession>A0A285ICJ2</accession>
<gene>
    <name evidence="13" type="primary">dnaE2</name>
    <name evidence="15" type="ORF">SAMN06297280_0780</name>
</gene>
<comment type="catalytic activity">
    <reaction evidence="12 13">
        <text>DNA(n) + a 2'-deoxyribonucleoside 5'-triphosphate = DNA(n+1) + diphosphate</text>
        <dbReference type="Rhea" id="RHEA:22508"/>
        <dbReference type="Rhea" id="RHEA-COMP:17339"/>
        <dbReference type="Rhea" id="RHEA-COMP:17340"/>
        <dbReference type="ChEBI" id="CHEBI:33019"/>
        <dbReference type="ChEBI" id="CHEBI:61560"/>
        <dbReference type="ChEBI" id="CHEBI:173112"/>
        <dbReference type="EC" id="2.7.7.7"/>
    </reaction>
</comment>
<dbReference type="AlphaFoldDB" id="A0A285ICJ2"/>
<dbReference type="HAMAP" id="MF_01902">
    <property type="entry name" value="DNApol_error_prone"/>
    <property type="match status" value="1"/>
</dbReference>
<dbReference type="InterPro" id="IPR004365">
    <property type="entry name" value="NA-bd_OB_tRNA"/>
</dbReference>
<evidence type="ECO:0000313" key="16">
    <source>
        <dbReference type="Proteomes" id="UP000219353"/>
    </source>
</evidence>
<keyword evidence="5 13" id="KW-0963">Cytoplasm</keyword>
<dbReference type="InterPro" id="IPR003141">
    <property type="entry name" value="Pol/His_phosphatase_N"/>
</dbReference>
<dbReference type="InterPro" id="IPR011708">
    <property type="entry name" value="DNA_pol3_alpha_NTPase_dom"/>
</dbReference>
<sequence length="1036" mass="115776">MKYAELFCQSHFSFLQGASSPQELVTQAAALGYQALAITDECSVAGVVRAYRAINEQQLSLKLIVGSVFKLDKLQLVLLCPTKTAYSELCRVITNARRRSSKGEYQLTEWDLMSVKHCFVLWLPSGDNDSDHYWGDWLQKYHSGRLWLAMRRQLTHNEQAFTDYCQQLASQYQLPQLSCGAVLMHLPERLALQHCVSAIRAGKPVRELGRELLSNAERALRPLAKLAKLFPPGWLSESCAIAQRCSFKLSELKYQYPAELVPEGQTASSYLRKLVEQGSKIRFSDGVPPRVQALIDKELALIAELNYEYFFLTIYDVVQFAQNRNILYQGRGSAANSVVCYCLQITAVDPRQIQVLFERFLSKERQEPPDIDVDFEHERREEIIQYLYQKYGRERAALAATVISYRFKSALRDVGKALGLPVSQLDFLIKNIQRRNPATSWQQQLNTLGLDTDSQTTRQLVQLVDELRGFPRHLSQHVGGFVISEGPLYELVPVENAAMSDRTVIQWDKDDLETLELLKVDVLALGMLTAIRKCFSLVQQHYQRTLSIAGINALGDDPAVYQLIQQADTVGLFQIESRAQMSMLPRLKPACYYDLVVQIAIVRPGPIQGDMVHPYLKRRNGIEPVSYPSAEVEQVLSRTMGVPIFQEQVIALAMVAAGFSGGEADQLRRAMASWKKTGELLQFKDKLINGMLSRGYQLEFAERIYQQICGFGEYGFPESHSASFAVLAYISAWLKHYYPAAFYTALLNSLPMGFYSPSQLLQDAKRHQVAVLPVCVNGSLWDYDLQPYQQDYAIRLGFRQVKGLSAAGAELLLKHCPPAGYSSLSQLRQAGLNSSDMQALASANALTTISGDRYNSRWQLLDKQQSLPLFCQEATDDASAAVAEAPAKYRGALLPAPSEIDEVLEDYAATGLSLQQHPIALLRRAGKLPRSITADALSAVRHKSPVRISGLVTLRQRPGTAAGVTFISLEDETGTANVVVWLATAQAQQQAFLTAQILQVDGILEREGEVTHVIAGRLTNLSHELAAFASKSRDFH</sequence>
<evidence type="ECO:0000256" key="12">
    <source>
        <dbReference type="ARBA" id="ARBA00049244"/>
    </source>
</evidence>
<name>A0A285ICJ2_9GAMM</name>
<comment type="subcellular location">
    <subcellularLocation>
        <location evidence="1 13">Cytoplasm</location>
    </subcellularLocation>
</comment>
<evidence type="ECO:0000256" key="13">
    <source>
        <dbReference type="HAMAP-Rule" id="MF_01902"/>
    </source>
</evidence>
<organism evidence="15 16">
    <name type="scientific">Arsukibacterium tuosuense</name>
    <dbReference type="NCBI Taxonomy" id="1323745"/>
    <lineage>
        <taxon>Bacteria</taxon>
        <taxon>Pseudomonadati</taxon>
        <taxon>Pseudomonadota</taxon>
        <taxon>Gammaproteobacteria</taxon>
        <taxon>Chromatiales</taxon>
        <taxon>Chromatiaceae</taxon>
        <taxon>Arsukibacterium</taxon>
    </lineage>
</organism>
<evidence type="ECO:0000256" key="11">
    <source>
        <dbReference type="ARBA" id="ARBA00023204"/>
    </source>
</evidence>
<keyword evidence="10 13" id="KW-0239">DNA-directed DNA polymerase</keyword>
<evidence type="ECO:0000313" key="15">
    <source>
        <dbReference type="EMBL" id="SNY44756.1"/>
    </source>
</evidence>
<dbReference type="OrthoDB" id="9803237at2"/>
<keyword evidence="11 13" id="KW-0234">DNA repair</keyword>
<evidence type="ECO:0000256" key="7">
    <source>
        <dbReference type="ARBA" id="ARBA00022695"/>
    </source>
</evidence>
<evidence type="ECO:0000256" key="6">
    <source>
        <dbReference type="ARBA" id="ARBA00022679"/>
    </source>
</evidence>
<dbReference type="EC" id="2.7.7.7" evidence="3 13"/>
<dbReference type="Proteomes" id="UP000219353">
    <property type="component" value="Unassembled WGS sequence"/>
</dbReference>
<dbReference type="Pfam" id="PF01336">
    <property type="entry name" value="tRNA_anti-codon"/>
    <property type="match status" value="1"/>
</dbReference>
<dbReference type="RefSeq" id="WP_097110011.1">
    <property type="nucleotide sequence ID" value="NZ_OBEB01000001.1"/>
</dbReference>
<keyword evidence="9 13" id="KW-0227">DNA damage</keyword>
<dbReference type="InterPro" id="IPR016195">
    <property type="entry name" value="Pol/histidinol_Pase-like"/>
</dbReference>
<dbReference type="CDD" id="cd07434">
    <property type="entry name" value="PHP_PolIIIA_DnaE2"/>
    <property type="match status" value="1"/>
</dbReference>
<dbReference type="Pfam" id="PF17657">
    <property type="entry name" value="DNA_pol3_finger"/>
    <property type="match status" value="1"/>
</dbReference>
<reference evidence="16" key="1">
    <citation type="submission" date="2017-09" db="EMBL/GenBank/DDBJ databases">
        <authorList>
            <person name="Varghese N."/>
            <person name="Submissions S."/>
        </authorList>
    </citation>
    <scope>NUCLEOTIDE SEQUENCE [LARGE SCALE GENOMIC DNA]</scope>
    <source>
        <strain evidence="16">CGMCC 1.12461</strain>
    </source>
</reference>